<gene>
    <name evidence="6" type="ORF">BXY41_11819</name>
</gene>
<accession>A0A2S6HFV1</accession>
<dbReference type="GO" id="GO:0005975">
    <property type="term" value="P:carbohydrate metabolic process"/>
    <property type="evidence" value="ECO:0007669"/>
    <property type="project" value="InterPro"/>
</dbReference>
<evidence type="ECO:0000256" key="5">
    <source>
        <dbReference type="RuleBase" id="RU361187"/>
    </source>
</evidence>
<evidence type="ECO:0000313" key="6">
    <source>
        <dbReference type="EMBL" id="PPK76330.1"/>
    </source>
</evidence>
<dbReference type="InterPro" id="IPR050727">
    <property type="entry name" value="GH43_arabinanases"/>
</dbReference>
<dbReference type="PANTHER" id="PTHR43301:SF3">
    <property type="entry name" value="ARABINAN ENDO-1,5-ALPHA-L-ARABINOSIDASE A-RELATED"/>
    <property type="match status" value="1"/>
</dbReference>
<dbReference type="PANTHER" id="PTHR43301">
    <property type="entry name" value="ARABINAN ENDO-1,5-ALPHA-L-ARABINOSIDASE"/>
    <property type="match status" value="1"/>
</dbReference>
<dbReference type="RefSeq" id="WP_104439523.1">
    <property type="nucleotide sequence ID" value="NZ_PTJA01000018.1"/>
</dbReference>
<evidence type="ECO:0000256" key="3">
    <source>
        <dbReference type="ARBA" id="ARBA00022801"/>
    </source>
</evidence>
<dbReference type="InterPro" id="IPR006710">
    <property type="entry name" value="Glyco_hydro_43"/>
</dbReference>
<keyword evidence="3 5" id="KW-0378">Hydrolase</keyword>
<comment type="caution">
    <text evidence="6">The sequence shown here is derived from an EMBL/GenBank/DDBJ whole genome shotgun (WGS) entry which is preliminary data.</text>
</comment>
<dbReference type="AlphaFoldDB" id="A0A2S6HFV1"/>
<comment type="pathway">
    <text evidence="1">Glycan metabolism; L-arabinan degradation.</text>
</comment>
<evidence type="ECO:0000256" key="2">
    <source>
        <dbReference type="ARBA" id="ARBA00009865"/>
    </source>
</evidence>
<keyword evidence="7" id="KW-1185">Reference proteome</keyword>
<dbReference type="OrthoDB" id="9763933at2"/>
<evidence type="ECO:0000313" key="7">
    <source>
        <dbReference type="Proteomes" id="UP000237749"/>
    </source>
</evidence>
<evidence type="ECO:0000256" key="1">
    <source>
        <dbReference type="ARBA" id="ARBA00004834"/>
    </source>
</evidence>
<dbReference type="Pfam" id="PF04616">
    <property type="entry name" value="Glyco_hydro_43"/>
    <property type="match status" value="1"/>
</dbReference>
<evidence type="ECO:0000256" key="4">
    <source>
        <dbReference type="ARBA" id="ARBA00023295"/>
    </source>
</evidence>
<dbReference type="SUPFAM" id="SSF75005">
    <property type="entry name" value="Arabinanase/levansucrase/invertase"/>
    <property type="match status" value="1"/>
</dbReference>
<sequence>MKSEQINIRDPYVLLSDGVYYMYGTRAETCWMAATGFDCYTSTDLIEWDGPYEVFHKPENFFADRNCWAPEVHCYQDSYYMFATFKDTKNHGGTAILKADHPLGPFTLYSQKQITPPDWECIDGTFYVSSDGTPYMVFVHEWVQISDGSICAVKLSSDLSHAVSEPELLFHASEAKSWVVTIENKNRPGKHYVTDGPFLYRTTNGRLLMLWSSFGNEGYTQAIAYSDNGDITGKWIQQDQLLFEKDGGHGMIFKDKKGALILTLHTPNEHKKEHPVFYRLEEQNNTLTVKGLHQ</sequence>
<proteinExistence type="inferred from homology"/>
<comment type="similarity">
    <text evidence="2 5">Belongs to the glycosyl hydrolase 43 family.</text>
</comment>
<dbReference type="Proteomes" id="UP000237749">
    <property type="component" value="Unassembled WGS sequence"/>
</dbReference>
<dbReference type="EMBL" id="PTJA01000018">
    <property type="protein sequence ID" value="PPK76330.1"/>
    <property type="molecule type" value="Genomic_DNA"/>
</dbReference>
<dbReference type="CDD" id="cd08981">
    <property type="entry name" value="GH43_Bt1873-like"/>
    <property type="match status" value="1"/>
</dbReference>
<dbReference type="Gene3D" id="2.115.10.20">
    <property type="entry name" value="Glycosyl hydrolase domain, family 43"/>
    <property type="match status" value="1"/>
</dbReference>
<name>A0A2S6HFV1_9FIRM</name>
<protein>
    <submittedName>
        <fullName evidence="6">Glycosyl hydrolase family 43</fullName>
    </submittedName>
</protein>
<keyword evidence="4 5" id="KW-0326">Glycosidase</keyword>
<dbReference type="GO" id="GO:0004553">
    <property type="term" value="F:hydrolase activity, hydrolyzing O-glycosyl compounds"/>
    <property type="evidence" value="ECO:0007669"/>
    <property type="project" value="InterPro"/>
</dbReference>
<organism evidence="6 7">
    <name type="scientific">Lacrimispora xylanisolvens</name>
    <dbReference type="NCBI Taxonomy" id="384636"/>
    <lineage>
        <taxon>Bacteria</taxon>
        <taxon>Bacillati</taxon>
        <taxon>Bacillota</taxon>
        <taxon>Clostridia</taxon>
        <taxon>Lachnospirales</taxon>
        <taxon>Lachnospiraceae</taxon>
        <taxon>Lacrimispora</taxon>
    </lineage>
</organism>
<dbReference type="InterPro" id="IPR023296">
    <property type="entry name" value="Glyco_hydro_beta-prop_sf"/>
</dbReference>
<reference evidence="6 7" key="1">
    <citation type="submission" date="2018-02" db="EMBL/GenBank/DDBJ databases">
        <title>Genomic Encyclopedia of Archaeal and Bacterial Type Strains, Phase II (KMG-II): from individual species to whole genera.</title>
        <authorList>
            <person name="Goeker M."/>
        </authorList>
    </citation>
    <scope>NUCLEOTIDE SEQUENCE [LARGE SCALE GENOMIC DNA]</scope>
    <source>
        <strain evidence="6 7">DSM 3808</strain>
    </source>
</reference>